<comment type="caution">
    <text evidence="1">The sequence shown here is derived from an EMBL/GenBank/DDBJ whole genome shotgun (WGS) entry which is preliminary data.</text>
</comment>
<keyword evidence="2" id="KW-1185">Reference proteome</keyword>
<organism evidence="1 2">
    <name type="scientific">Favolaschia claudopus</name>
    <dbReference type="NCBI Taxonomy" id="2862362"/>
    <lineage>
        <taxon>Eukaryota</taxon>
        <taxon>Fungi</taxon>
        <taxon>Dikarya</taxon>
        <taxon>Basidiomycota</taxon>
        <taxon>Agaricomycotina</taxon>
        <taxon>Agaricomycetes</taxon>
        <taxon>Agaricomycetidae</taxon>
        <taxon>Agaricales</taxon>
        <taxon>Marasmiineae</taxon>
        <taxon>Mycenaceae</taxon>
        <taxon>Favolaschia</taxon>
    </lineage>
</organism>
<gene>
    <name evidence="1" type="ORF">R3P38DRAFT_821121</name>
</gene>
<dbReference type="AlphaFoldDB" id="A0AAW0BZ15"/>
<sequence>MAFSSAHASLLCLPTELQLSVARTQVPILAASGSDLYRHMPLTDSSNPRFVHLPAELLLLIVSFLCHANEKSKSSKYHILPLSVVCRRTRHFCFTPLFSRLSIKHSDRLRLMQEKCTEDPQFSRLIKELDLRYVDCPEEYRGTYHYGPDILPALLPALLSLERLHLPSEQLSFKLLATFNSHPTLLVVETSDPYLNALRGMASETTESMSKIQVVSATLDLVFGFDDPAFHSLMSRSPRLVHLELRDEINITSGPGTVVIPGLETLGIQVCTSIILRMTLRAAKLTIWFPHSAFSRRCKN</sequence>
<name>A0AAW0BZ15_9AGAR</name>
<dbReference type="EMBL" id="JAWWNJ010000024">
    <property type="protein sequence ID" value="KAK7031588.1"/>
    <property type="molecule type" value="Genomic_DNA"/>
</dbReference>
<evidence type="ECO:0000313" key="2">
    <source>
        <dbReference type="Proteomes" id="UP001362999"/>
    </source>
</evidence>
<proteinExistence type="predicted"/>
<reference evidence="1 2" key="1">
    <citation type="journal article" date="2024" name="J Genomics">
        <title>Draft genome sequencing and assembly of Favolaschia claudopus CIRM-BRFM 2984 isolated from oak limbs.</title>
        <authorList>
            <person name="Navarro D."/>
            <person name="Drula E."/>
            <person name="Chaduli D."/>
            <person name="Cazenave R."/>
            <person name="Ahrendt S."/>
            <person name="Wang J."/>
            <person name="Lipzen A."/>
            <person name="Daum C."/>
            <person name="Barry K."/>
            <person name="Grigoriev I.V."/>
            <person name="Favel A."/>
            <person name="Rosso M.N."/>
            <person name="Martin F."/>
        </authorList>
    </citation>
    <scope>NUCLEOTIDE SEQUENCE [LARGE SCALE GENOMIC DNA]</scope>
    <source>
        <strain evidence="1 2">CIRM-BRFM 2984</strain>
    </source>
</reference>
<evidence type="ECO:0000313" key="1">
    <source>
        <dbReference type="EMBL" id="KAK7031588.1"/>
    </source>
</evidence>
<dbReference type="Proteomes" id="UP001362999">
    <property type="component" value="Unassembled WGS sequence"/>
</dbReference>
<accession>A0AAW0BZ15</accession>
<protein>
    <recommendedName>
        <fullName evidence="3">F-box domain-containing protein</fullName>
    </recommendedName>
</protein>
<evidence type="ECO:0008006" key="3">
    <source>
        <dbReference type="Google" id="ProtNLM"/>
    </source>
</evidence>